<feature type="transmembrane region" description="Helical" evidence="1">
    <location>
        <begin position="180"/>
        <end position="200"/>
    </location>
</feature>
<keyword evidence="1" id="KW-0812">Transmembrane</keyword>
<accession>A0A9D1LP51</accession>
<dbReference type="Pfam" id="PF02592">
    <property type="entry name" value="Vut_1"/>
    <property type="match status" value="1"/>
</dbReference>
<name>A0A9D1LP51_9FIRM</name>
<reference evidence="2" key="2">
    <citation type="journal article" date="2021" name="PeerJ">
        <title>Extensive microbial diversity within the chicken gut microbiome revealed by metagenomics and culture.</title>
        <authorList>
            <person name="Gilroy R."/>
            <person name="Ravi A."/>
            <person name="Getino M."/>
            <person name="Pursley I."/>
            <person name="Horton D.L."/>
            <person name="Alikhan N.F."/>
            <person name="Baker D."/>
            <person name="Gharbi K."/>
            <person name="Hall N."/>
            <person name="Watson M."/>
            <person name="Adriaenssens E.M."/>
            <person name="Foster-Nyarko E."/>
            <person name="Jarju S."/>
            <person name="Secka A."/>
            <person name="Antonio M."/>
            <person name="Oren A."/>
            <person name="Chaudhuri R.R."/>
            <person name="La Ragione R."/>
            <person name="Hildebrand F."/>
            <person name="Pallen M.J."/>
        </authorList>
    </citation>
    <scope>NUCLEOTIDE SEQUENCE</scope>
    <source>
        <strain evidence="2">ChiGjej1B1-22543</strain>
    </source>
</reference>
<feature type="transmembrane region" description="Helical" evidence="1">
    <location>
        <begin position="80"/>
        <end position="101"/>
    </location>
</feature>
<dbReference type="EMBL" id="DVMV01000030">
    <property type="protein sequence ID" value="HIU45451.1"/>
    <property type="molecule type" value="Genomic_DNA"/>
</dbReference>
<evidence type="ECO:0000256" key="1">
    <source>
        <dbReference type="SAM" id="Phobius"/>
    </source>
</evidence>
<dbReference type="PANTHER" id="PTHR34300">
    <property type="entry name" value="QUEUOSINE PRECURSOR TRANSPORTER-RELATED"/>
    <property type="match status" value="1"/>
</dbReference>
<proteinExistence type="predicted"/>
<comment type="caution">
    <text evidence="2">The sequence shown here is derived from an EMBL/GenBank/DDBJ whole genome shotgun (WGS) entry which is preliminary data.</text>
</comment>
<evidence type="ECO:0000313" key="2">
    <source>
        <dbReference type="EMBL" id="HIU45451.1"/>
    </source>
</evidence>
<dbReference type="SUPFAM" id="SSF103473">
    <property type="entry name" value="MFS general substrate transporter"/>
    <property type="match status" value="1"/>
</dbReference>
<protein>
    <submittedName>
        <fullName evidence="2">VUT family protein</fullName>
    </submittedName>
</protein>
<feature type="transmembrane region" description="Helical" evidence="1">
    <location>
        <begin position="46"/>
        <end position="68"/>
    </location>
</feature>
<dbReference type="InterPro" id="IPR003744">
    <property type="entry name" value="YhhQ"/>
</dbReference>
<dbReference type="InterPro" id="IPR036259">
    <property type="entry name" value="MFS_trans_sf"/>
</dbReference>
<feature type="transmembrane region" description="Helical" evidence="1">
    <location>
        <begin position="129"/>
        <end position="149"/>
    </location>
</feature>
<feature type="transmembrane region" description="Helical" evidence="1">
    <location>
        <begin position="12"/>
        <end position="34"/>
    </location>
</feature>
<evidence type="ECO:0000313" key="3">
    <source>
        <dbReference type="Proteomes" id="UP000824070"/>
    </source>
</evidence>
<feature type="transmembrane region" description="Helical" evidence="1">
    <location>
        <begin position="206"/>
        <end position="225"/>
    </location>
</feature>
<dbReference type="PANTHER" id="PTHR34300:SF2">
    <property type="entry name" value="QUEUOSINE PRECURSOR TRANSPORTER-RELATED"/>
    <property type="match status" value="1"/>
</dbReference>
<reference evidence="2" key="1">
    <citation type="submission" date="2020-10" db="EMBL/GenBank/DDBJ databases">
        <authorList>
            <person name="Gilroy R."/>
        </authorList>
    </citation>
    <scope>NUCLEOTIDE SEQUENCE</scope>
    <source>
        <strain evidence="2">ChiGjej1B1-22543</strain>
    </source>
</reference>
<keyword evidence="1" id="KW-0472">Membrane</keyword>
<keyword evidence="1" id="KW-1133">Transmembrane helix</keyword>
<gene>
    <name evidence="2" type="ORF">IAC52_04050</name>
</gene>
<dbReference type="AlphaFoldDB" id="A0A9D1LP51"/>
<sequence length="258" mass="28959">MKQFLKSEAKEFGLLLKSVPPVMFAFFVCAIIAMNLLANKSINLSVSWLALDSGIIVSWFAFLFMDIITKHYGPKAANELSILSIIISLTFSLLFFLGSLIPGTWGESFVDGAEQSINTALDNTFGGTWYVVLGSTIAFIASSLTNNFLNAWVGLLFKRNPDGKAAYFTRSYVSTSIGQFVDNFVFALLVSHFFFGWSILQCVTCSLTGMLVELACEALFSYIGYRFTVKWKKEGRGEEYFEYRKNREEEHEGADNRD</sequence>
<organism evidence="2 3">
    <name type="scientific">Candidatus Alloenteromonas pullicola</name>
    <dbReference type="NCBI Taxonomy" id="2840784"/>
    <lineage>
        <taxon>Bacteria</taxon>
        <taxon>Bacillati</taxon>
        <taxon>Bacillota</taxon>
        <taxon>Bacillota incertae sedis</taxon>
        <taxon>Candidatus Alloenteromonas</taxon>
    </lineage>
</organism>
<dbReference type="Proteomes" id="UP000824070">
    <property type="component" value="Unassembled WGS sequence"/>
</dbReference>